<protein>
    <submittedName>
        <fullName evidence="1">Uncharacterized protein</fullName>
    </submittedName>
</protein>
<dbReference type="AlphaFoldDB" id="A0AAW0AIF0"/>
<keyword evidence="2" id="KW-1185">Reference proteome</keyword>
<proteinExistence type="predicted"/>
<evidence type="ECO:0000313" key="1">
    <source>
        <dbReference type="EMBL" id="KAK7012801.1"/>
    </source>
</evidence>
<reference evidence="1 2" key="1">
    <citation type="journal article" date="2024" name="J Genomics">
        <title>Draft genome sequencing and assembly of Favolaschia claudopus CIRM-BRFM 2984 isolated from oak limbs.</title>
        <authorList>
            <person name="Navarro D."/>
            <person name="Drula E."/>
            <person name="Chaduli D."/>
            <person name="Cazenave R."/>
            <person name="Ahrendt S."/>
            <person name="Wang J."/>
            <person name="Lipzen A."/>
            <person name="Daum C."/>
            <person name="Barry K."/>
            <person name="Grigoriev I.V."/>
            <person name="Favel A."/>
            <person name="Rosso M.N."/>
            <person name="Martin F."/>
        </authorList>
    </citation>
    <scope>NUCLEOTIDE SEQUENCE [LARGE SCALE GENOMIC DNA]</scope>
    <source>
        <strain evidence="1 2">CIRM-BRFM 2984</strain>
    </source>
</reference>
<sequence length="186" mass="21878">MRTELFKAFRCPIVWSLSVSDLRLLDLLDAPALQELHCPYYSAMELDHHLSQFSELRKQFVGESYIDDWPSFMRSVRTVTSLYSEDWQKGLGKSIDQDQLMRAVEAQWRHGRLRSFRMYAMKFRPSESTLNRVETLRREGMDIDFEYTSRCLYEGMVPHDFRLYDDGYGLVNDSMEAGGCYSFSTT</sequence>
<name>A0AAW0AIF0_9AGAR</name>
<gene>
    <name evidence="1" type="ORF">R3P38DRAFT_3208767</name>
</gene>
<dbReference type="Proteomes" id="UP001362999">
    <property type="component" value="Unassembled WGS sequence"/>
</dbReference>
<evidence type="ECO:0000313" key="2">
    <source>
        <dbReference type="Proteomes" id="UP001362999"/>
    </source>
</evidence>
<accession>A0AAW0AIF0</accession>
<organism evidence="1 2">
    <name type="scientific">Favolaschia claudopus</name>
    <dbReference type="NCBI Taxonomy" id="2862362"/>
    <lineage>
        <taxon>Eukaryota</taxon>
        <taxon>Fungi</taxon>
        <taxon>Dikarya</taxon>
        <taxon>Basidiomycota</taxon>
        <taxon>Agaricomycotina</taxon>
        <taxon>Agaricomycetes</taxon>
        <taxon>Agaricomycetidae</taxon>
        <taxon>Agaricales</taxon>
        <taxon>Marasmiineae</taxon>
        <taxon>Mycenaceae</taxon>
        <taxon>Favolaschia</taxon>
    </lineage>
</organism>
<dbReference type="EMBL" id="JAWWNJ010000063">
    <property type="protein sequence ID" value="KAK7012801.1"/>
    <property type="molecule type" value="Genomic_DNA"/>
</dbReference>
<comment type="caution">
    <text evidence="1">The sequence shown here is derived from an EMBL/GenBank/DDBJ whole genome shotgun (WGS) entry which is preliminary data.</text>
</comment>